<keyword evidence="5" id="KW-0547">Nucleotide-binding</keyword>
<keyword evidence="6" id="KW-0067">ATP-binding</keyword>
<dbReference type="InterPro" id="IPR023214">
    <property type="entry name" value="HAD_sf"/>
</dbReference>
<evidence type="ECO:0000313" key="13">
    <source>
        <dbReference type="Proteomes" id="UP000524404"/>
    </source>
</evidence>
<dbReference type="FunFam" id="3.40.50.1000:FF:000083">
    <property type="entry name" value="Sodium/potassium-transporting ATPase subunit alpha"/>
    <property type="match status" value="1"/>
</dbReference>
<keyword evidence="8 10" id="KW-1133">Transmembrane helix</keyword>
<proteinExistence type="inferred from homology"/>
<keyword evidence="7" id="KW-1278">Translocase</keyword>
<protein>
    <submittedName>
        <fullName evidence="12">Ca2+-transporting ATPase</fullName>
    </submittedName>
</protein>
<evidence type="ECO:0000256" key="8">
    <source>
        <dbReference type="ARBA" id="ARBA00022989"/>
    </source>
</evidence>
<keyword evidence="13" id="KW-1185">Reference proteome</keyword>
<dbReference type="InterPro" id="IPR001757">
    <property type="entry name" value="P_typ_ATPase"/>
</dbReference>
<evidence type="ECO:0000256" key="1">
    <source>
        <dbReference type="ARBA" id="ARBA00004651"/>
    </source>
</evidence>
<reference evidence="12 13" key="1">
    <citation type="submission" date="2020-08" db="EMBL/GenBank/DDBJ databases">
        <title>Functional genomics of gut bacteria from endangered species of beetles.</title>
        <authorList>
            <person name="Carlos-Shanley C."/>
        </authorList>
    </citation>
    <scope>NUCLEOTIDE SEQUENCE [LARGE SCALE GENOMIC DNA]</scope>
    <source>
        <strain evidence="12 13">S00070</strain>
    </source>
</reference>
<dbReference type="PROSITE" id="PS00154">
    <property type="entry name" value="ATPASE_E1_E2"/>
    <property type="match status" value="1"/>
</dbReference>
<dbReference type="InterPro" id="IPR036412">
    <property type="entry name" value="HAD-like_sf"/>
</dbReference>
<dbReference type="Pfam" id="PF00122">
    <property type="entry name" value="E1-E2_ATPase"/>
    <property type="match status" value="1"/>
</dbReference>
<evidence type="ECO:0000256" key="10">
    <source>
        <dbReference type="SAM" id="Phobius"/>
    </source>
</evidence>
<comment type="similarity">
    <text evidence="2">Belongs to the cation transport ATPase (P-type) (TC 3.A.3) family. Type IIA subfamily.</text>
</comment>
<dbReference type="PRINTS" id="PR00120">
    <property type="entry name" value="HATPASE"/>
</dbReference>
<dbReference type="InterPro" id="IPR008250">
    <property type="entry name" value="ATPase_P-typ_transduc_dom_A_sf"/>
</dbReference>
<dbReference type="InterPro" id="IPR004014">
    <property type="entry name" value="ATPase_P-typ_cation-transptr_N"/>
</dbReference>
<accession>A0A841EJN3</accession>
<evidence type="ECO:0000313" key="12">
    <source>
        <dbReference type="EMBL" id="MBB6004397.1"/>
    </source>
</evidence>
<feature type="transmembrane region" description="Helical" evidence="10">
    <location>
        <begin position="289"/>
        <end position="316"/>
    </location>
</feature>
<feature type="transmembrane region" description="Helical" evidence="10">
    <location>
        <begin position="727"/>
        <end position="748"/>
    </location>
</feature>
<feature type="transmembrane region" description="Helical" evidence="10">
    <location>
        <begin position="259"/>
        <end position="277"/>
    </location>
</feature>
<dbReference type="Pfam" id="PF00690">
    <property type="entry name" value="Cation_ATPase_N"/>
    <property type="match status" value="1"/>
</dbReference>
<dbReference type="InterPro" id="IPR023299">
    <property type="entry name" value="ATPase_P-typ_cyto_dom_N"/>
</dbReference>
<evidence type="ECO:0000256" key="5">
    <source>
        <dbReference type="ARBA" id="ARBA00022741"/>
    </source>
</evidence>
<dbReference type="AlphaFoldDB" id="A0A841EJN3"/>
<dbReference type="SUPFAM" id="SSF81653">
    <property type="entry name" value="Calcium ATPase, transduction domain A"/>
    <property type="match status" value="1"/>
</dbReference>
<dbReference type="NCBIfam" id="TIGR01494">
    <property type="entry name" value="ATPase_P-type"/>
    <property type="match status" value="2"/>
</dbReference>
<comment type="subcellular location">
    <subcellularLocation>
        <location evidence="1">Cell membrane</location>
        <topology evidence="1">Multi-pass membrane protein</topology>
    </subcellularLocation>
</comment>
<sequence>MTNQKNQAMNIKYPIDDAHTFSVEEILTSLQTDAKLGINHAESEKRNTEFGLNVYQSKKQKSIWLIFLLQFKSPIVYLLIFGAVVSLYFKDYLEALSILVVILVNALIGFWMELQARSSMNALKKMDIIHSKVIRNGKTLEIASEKIAIGDLVFLEAGDVIPGDGRLVNSNQLQCDESSLTGESLPTPKNTEALPKDTQLGDRLNMVFKGTSVMNGNGKAIITGIAQNTQLGTINTLVENAEETATPLDKKITALSKKLIWITLFMTAIFAITGIIQGKKAVLIIETSIALAVAAFPEGLPIVATVALAYGMLLMAKRNAIVKKLSSVETLGSTSVILTDKTGTLTENKIYVETLHFPEEQLKVSIDNNTLVFENAQIEKSKENFEKLRLVGTLCNNAHLKNTEEKKKEIGDPIEIALLKLANTAEPNALEVKKQFSRLAEIPFSSETKIMGTLHKSTVGQLVAAKGSVEDLIEKCKGIQYGSSIQTLNPTEKKAILLASEEMAKDGLRVLAFAYKVGDEFAHDNFLNDLIYVGMIGFLDPPRLDIKAAIVSCRNAGIKIVMITGDHPQTALNIAKKIGLVDENEQAVITGKDLPALDSLTAAWKKKILETAVFARTTPKQKLEIADIFQKAGNIVAMTGDGVNDAPALKKADVGIAMGLRGTQVAKEAASIILKDDSFTSIAEAVAHGRTIFQNIQKFVIYLVSCNLSEIFIVTVLGFMAPASTLLPLQILFLNMVTDVFPALALGVGNGDNTVMEKSP</sequence>
<dbReference type="SMART" id="SM00831">
    <property type="entry name" value="Cation_ATPase_N"/>
    <property type="match status" value="1"/>
</dbReference>
<evidence type="ECO:0000259" key="11">
    <source>
        <dbReference type="SMART" id="SM00831"/>
    </source>
</evidence>
<dbReference type="GO" id="GO:1902600">
    <property type="term" value="P:proton transmembrane transport"/>
    <property type="evidence" value="ECO:0007669"/>
    <property type="project" value="TreeGrafter"/>
</dbReference>
<dbReference type="InterPro" id="IPR044492">
    <property type="entry name" value="P_typ_ATPase_HD_dom"/>
</dbReference>
<evidence type="ECO:0000256" key="4">
    <source>
        <dbReference type="ARBA" id="ARBA00022692"/>
    </source>
</evidence>
<dbReference type="PANTHER" id="PTHR43294:SF21">
    <property type="entry name" value="CATION TRANSPORTING ATPASE"/>
    <property type="match status" value="1"/>
</dbReference>
<dbReference type="InterPro" id="IPR050510">
    <property type="entry name" value="Cation_transp_ATPase_P-type"/>
</dbReference>
<dbReference type="Proteomes" id="UP000524404">
    <property type="component" value="Unassembled WGS sequence"/>
</dbReference>
<evidence type="ECO:0000256" key="3">
    <source>
        <dbReference type="ARBA" id="ARBA00022475"/>
    </source>
</evidence>
<dbReference type="Gene3D" id="3.40.1110.10">
    <property type="entry name" value="Calcium-transporting ATPase, cytoplasmic domain N"/>
    <property type="match status" value="1"/>
</dbReference>
<dbReference type="SFLD" id="SFLDF00027">
    <property type="entry name" value="p-type_atpase"/>
    <property type="match status" value="1"/>
</dbReference>
<dbReference type="SFLD" id="SFLDS00003">
    <property type="entry name" value="Haloacid_Dehalogenase"/>
    <property type="match status" value="1"/>
</dbReference>
<dbReference type="PANTHER" id="PTHR43294">
    <property type="entry name" value="SODIUM/POTASSIUM-TRANSPORTING ATPASE SUBUNIT ALPHA"/>
    <property type="match status" value="1"/>
</dbReference>
<evidence type="ECO:0000256" key="9">
    <source>
        <dbReference type="ARBA" id="ARBA00023136"/>
    </source>
</evidence>
<dbReference type="Gene3D" id="2.70.150.10">
    <property type="entry name" value="Calcium-transporting ATPase, cytoplasmic transduction domain A"/>
    <property type="match status" value="1"/>
</dbReference>
<keyword evidence="4 10" id="KW-0812">Transmembrane</keyword>
<dbReference type="SFLD" id="SFLDG00002">
    <property type="entry name" value="C1.7:_P-type_atpase_like"/>
    <property type="match status" value="1"/>
</dbReference>
<gene>
    <name evidence="12" type="ORF">HNP25_003060</name>
</gene>
<feature type="transmembrane region" description="Helical" evidence="10">
    <location>
        <begin position="95"/>
        <end position="114"/>
    </location>
</feature>
<dbReference type="Pfam" id="PF13246">
    <property type="entry name" value="Cation_ATPase"/>
    <property type="match status" value="1"/>
</dbReference>
<dbReference type="GO" id="GO:0019829">
    <property type="term" value="F:ATPase-coupled monoatomic cation transmembrane transporter activity"/>
    <property type="evidence" value="ECO:0007669"/>
    <property type="project" value="TreeGrafter"/>
</dbReference>
<dbReference type="EMBL" id="JACHKT010000023">
    <property type="protein sequence ID" value="MBB6004397.1"/>
    <property type="molecule type" value="Genomic_DNA"/>
</dbReference>
<name>A0A841EJN3_9BACT</name>
<feature type="transmembrane region" description="Helical" evidence="10">
    <location>
        <begin position="63"/>
        <end position="89"/>
    </location>
</feature>
<keyword evidence="3" id="KW-1003">Cell membrane</keyword>
<dbReference type="InterPro" id="IPR006068">
    <property type="entry name" value="ATPase_P-typ_cation-transptr_C"/>
</dbReference>
<keyword evidence="9 10" id="KW-0472">Membrane</keyword>
<evidence type="ECO:0000256" key="7">
    <source>
        <dbReference type="ARBA" id="ARBA00022967"/>
    </source>
</evidence>
<dbReference type="Gene3D" id="3.40.50.1000">
    <property type="entry name" value="HAD superfamily/HAD-like"/>
    <property type="match status" value="1"/>
</dbReference>
<dbReference type="GO" id="GO:0005524">
    <property type="term" value="F:ATP binding"/>
    <property type="evidence" value="ECO:0007669"/>
    <property type="project" value="UniProtKB-KW"/>
</dbReference>
<evidence type="ECO:0000256" key="6">
    <source>
        <dbReference type="ARBA" id="ARBA00022840"/>
    </source>
</evidence>
<organism evidence="12 13">
    <name type="scientific">Arcicella rosea</name>
    <dbReference type="NCBI Taxonomy" id="502909"/>
    <lineage>
        <taxon>Bacteria</taxon>
        <taxon>Pseudomonadati</taxon>
        <taxon>Bacteroidota</taxon>
        <taxon>Cytophagia</taxon>
        <taxon>Cytophagales</taxon>
        <taxon>Flectobacillaceae</taxon>
        <taxon>Arcicella</taxon>
    </lineage>
</organism>
<comment type="caution">
    <text evidence="12">The sequence shown here is derived from an EMBL/GenBank/DDBJ whole genome shotgun (WGS) entry which is preliminary data.</text>
</comment>
<dbReference type="InterPro" id="IPR018303">
    <property type="entry name" value="ATPase_P-typ_P_site"/>
</dbReference>
<dbReference type="Pfam" id="PF00689">
    <property type="entry name" value="Cation_ATPase_C"/>
    <property type="match status" value="1"/>
</dbReference>
<dbReference type="SUPFAM" id="SSF81660">
    <property type="entry name" value="Metal cation-transporting ATPase, ATP-binding domain N"/>
    <property type="match status" value="1"/>
</dbReference>
<dbReference type="SUPFAM" id="SSF56784">
    <property type="entry name" value="HAD-like"/>
    <property type="match status" value="1"/>
</dbReference>
<feature type="domain" description="Cation-transporting P-type ATPase N-terminal" evidence="11">
    <location>
        <begin position="17"/>
        <end position="91"/>
    </location>
</feature>
<dbReference type="PRINTS" id="PR00119">
    <property type="entry name" value="CATATPASE"/>
</dbReference>
<evidence type="ECO:0000256" key="2">
    <source>
        <dbReference type="ARBA" id="ARBA00005675"/>
    </source>
</evidence>
<dbReference type="InterPro" id="IPR059000">
    <property type="entry name" value="ATPase_P-type_domA"/>
</dbReference>
<dbReference type="GO" id="GO:0005886">
    <property type="term" value="C:plasma membrane"/>
    <property type="evidence" value="ECO:0007669"/>
    <property type="project" value="UniProtKB-SubCell"/>
</dbReference>
<feature type="transmembrane region" description="Helical" evidence="10">
    <location>
        <begin position="699"/>
        <end position="721"/>
    </location>
</feature>
<dbReference type="SUPFAM" id="SSF81665">
    <property type="entry name" value="Calcium ATPase, transmembrane domain M"/>
    <property type="match status" value="1"/>
</dbReference>
<dbReference type="GO" id="GO:0016887">
    <property type="term" value="F:ATP hydrolysis activity"/>
    <property type="evidence" value="ECO:0007669"/>
    <property type="project" value="InterPro"/>
</dbReference>
<dbReference type="Gene3D" id="1.20.1110.10">
    <property type="entry name" value="Calcium-transporting ATPase, transmembrane domain"/>
    <property type="match status" value="1"/>
</dbReference>
<dbReference type="InterPro" id="IPR023298">
    <property type="entry name" value="ATPase_P-typ_TM_dom_sf"/>
</dbReference>